<keyword evidence="3" id="KW-1185">Reference proteome</keyword>
<feature type="compositionally biased region" description="Polar residues" evidence="1">
    <location>
        <begin position="150"/>
        <end position="164"/>
    </location>
</feature>
<dbReference type="AlphaFoldDB" id="A0A0G4MEC1"/>
<feature type="compositionally biased region" description="Basic and acidic residues" evidence="1">
    <location>
        <begin position="132"/>
        <end position="149"/>
    </location>
</feature>
<sequence length="483" mass="52363">MGRTKGGKHASKVSEQVPPDEEVRISAANLLLGLDPFVLKHKHKNKSTKTPVQDDDESTSETTPTADLSTESSGDSSTTKEASSDDQSSPSKASTDAETPAEAQSVEADDSSSAPETSDEESSAGEAAQAIVDEKSEKSVSFAEDKSQTDESTQTSSIDAMTTDSENDLAKPMPSTAPTDKWTASDDAMIIGMKEDGATWAVIGNAISRGKNEVKKRYHEIKVVTANAASTPTNKQASVDTTEPEKPQEAKPSKDTEHDESKDKAENTCDDEKSNTKAHTKRRTQSSSKSPPSTTSTSLSAMEAALLASPPSSTTSSSSDGDEAGYGADGFDPYSPDPRPDPFAHERERRRQDRFMQRHLWAALYPRHRTAQDHQDKYAGATGFADRGFSRRDRRLLASLEDRRLGNRWLEMQANFFNATGRMLPLHLIKAKLEGQGAADEEQMLPRVARFEQMVASWNSSVADSEELLDPALAGEVPEDAMT</sequence>
<protein>
    <recommendedName>
        <fullName evidence="4">Myb-like domain-containing protein</fullName>
    </recommendedName>
</protein>
<proteinExistence type="predicted"/>
<feature type="region of interest" description="Disordered" evidence="1">
    <location>
        <begin position="41"/>
        <end position="184"/>
    </location>
</feature>
<feature type="compositionally biased region" description="Basic residues" evidence="1">
    <location>
        <begin position="1"/>
        <end position="11"/>
    </location>
</feature>
<organism evidence="2 3">
    <name type="scientific">Verticillium longisporum</name>
    <name type="common">Verticillium dahliae var. longisporum</name>
    <dbReference type="NCBI Taxonomy" id="100787"/>
    <lineage>
        <taxon>Eukaryota</taxon>
        <taxon>Fungi</taxon>
        <taxon>Dikarya</taxon>
        <taxon>Ascomycota</taxon>
        <taxon>Pezizomycotina</taxon>
        <taxon>Sordariomycetes</taxon>
        <taxon>Hypocreomycetidae</taxon>
        <taxon>Glomerellales</taxon>
        <taxon>Plectosphaerellaceae</taxon>
        <taxon>Verticillium</taxon>
    </lineage>
</organism>
<dbReference type="Proteomes" id="UP000044602">
    <property type="component" value="Unassembled WGS sequence"/>
</dbReference>
<evidence type="ECO:0008006" key="4">
    <source>
        <dbReference type="Google" id="ProtNLM"/>
    </source>
</evidence>
<feature type="region of interest" description="Disordered" evidence="1">
    <location>
        <begin position="224"/>
        <end position="344"/>
    </location>
</feature>
<feature type="compositionally biased region" description="Polar residues" evidence="1">
    <location>
        <begin position="64"/>
        <end position="81"/>
    </location>
</feature>
<name>A0A0G4MEC1_VERLO</name>
<feature type="non-terminal residue" evidence="2">
    <location>
        <position position="483"/>
    </location>
</feature>
<reference evidence="2 3" key="1">
    <citation type="submission" date="2015-05" db="EMBL/GenBank/DDBJ databases">
        <authorList>
            <person name="Wang D.B."/>
            <person name="Wang M."/>
        </authorList>
    </citation>
    <scope>NUCLEOTIDE SEQUENCE [LARGE SCALE GENOMIC DNA]</scope>
    <source>
        <strain evidence="2">VL1</strain>
    </source>
</reference>
<evidence type="ECO:0000313" key="3">
    <source>
        <dbReference type="Proteomes" id="UP000044602"/>
    </source>
</evidence>
<gene>
    <name evidence="2" type="ORF">BN1708_005716</name>
</gene>
<feature type="compositionally biased region" description="Low complexity" evidence="1">
    <location>
        <begin position="285"/>
        <end position="319"/>
    </location>
</feature>
<feature type="region of interest" description="Disordered" evidence="1">
    <location>
        <begin position="1"/>
        <end position="21"/>
    </location>
</feature>
<feature type="compositionally biased region" description="Polar residues" evidence="1">
    <location>
        <begin position="227"/>
        <end position="241"/>
    </location>
</feature>
<feature type="compositionally biased region" description="Low complexity" evidence="1">
    <location>
        <begin position="85"/>
        <end position="94"/>
    </location>
</feature>
<feature type="compositionally biased region" description="Basic and acidic residues" evidence="1">
    <location>
        <begin position="243"/>
        <end position="275"/>
    </location>
</feature>
<dbReference type="EMBL" id="CVQH01022083">
    <property type="protein sequence ID" value="CRK32325.1"/>
    <property type="molecule type" value="Genomic_DNA"/>
</dbReference>
<evidence type="ECO:0000313" key="2">
    <source>
        <dbReference type="EMBL" id="CRK32325.1"/>
    </source>
</evidence>
<accession>A0A0G4MEC1</accession>
<evidence type="ECO:0000256" key="1">
    <source>
        <dbReference type="SAM" id="MobiDB-lite"/>
    </source>
</evidence>